<dbReference type="AlphaFoldDB" id="A0A379C5Y5"/>
<dbReference type="FunFam" id="3.30.300.70:FF:000001">
    <property type="entry name" value="Ribosome maturation factor RimP"/>
    <property type="match status" value="1"/>
</dbReference>
<dbReference type="PANTHER" id="PTHR33867:SF1">
    <property type="entry name" value="RIBOSOME MATURATION FACTOR RIMP"/>
    <property type="match status" value="1"/>
</dbReference>
<evidence type="ECO:0000256" key="1">
    <source>
        <dbReference type="ARBA" id="ARBA00022490"/>
    </source>
</evidence>
<evidence type="ECO:0000313" key="7">
    <source>
        <dbReference type="Proteomes" id="UP000255517"/>
    </source>
</evidence>
<dbReference type="HAMAP" id="MF_01077">
    <property type="entry name" value="RimP"/>
    <property type="match status" value="1"/>
</dbReference>
<keyword evidence="2 3" id="KW-0690">Ribosome biogenesis</keyword>
<proteinExistence type="inferred from homology"/>
<dbReference type="OrthoDB" id="9805006at2"/>
<dbReference type="InterPro" id="IPR035956">
    <property type="entry name" value="RimP_N_sf"/>
</dbReference>
<keyword evidence="1 3" id="KW-0963">Cytoplasm</keyword>
<dbReference type="PANTHER" id="PTHR33867">
    <property type="entry name" value="RIBOSOME MATURATION FACTOR RIMP"/>
    <property type="match status" value="1"/>
</dbReference>
<comment type="subcellular location">
    <subcellularLocation>
        <location evidence="3">Cytoplasm</location>
    </subcellularLocation>
</comment>
<feature type="domain" description="Ribosome maturation factor RimP C-terminal" evidence="5">
    <location>
        <begin position="88"/>
        <end position="153"/>
    </location>
</feature>
<evidence type="ECO:0000256" key="2">
    <source>
        <dbReference type="ARBA" id="ARBA00022517"/>
    </source>
</evidence>
<accession>A0A379C5Y5</accession>
<dbReference type="GO" id="GO:0000028">
    <property type="term" value="P:ribosomal small subunit assembly"/>
    <property type="evidence" value="ECO:0007669"/>
    <property type="project" value="TreeGrafter"/>
</dbReference>
<dbReference type="InterPro" id="IPR003728">
    <property type="entry name" value="Ribosome_maturation_RimP"/>
</dbReference>
<sequence>MDKKSFKNQIFKIAQVSAEELGYEIVDIEYQKGNKHDLLSIFIFKKEGIDLDDCTKMSHNIEKNLDNLEILTRPYYLEISSPGLDRPIKTKDDYRRNLENEVEVKLYGPYNGKKEYVGILKDYNEHNVIICVENDNIEIPIKNISSMKQVIKF</sequence>
<dbReference type="SUPFAM" id="SSF74942">
    <property type="entry name" value="YhbC-like, C-terminal domain"/>
    <property type="match status" value="1"/>
</dbReference>
<reference evidence="6 7" key="1">
    <citation type="submission" date="2018-06" db="EMBL/GenBank/DDBJ databases">
        <authorList>
            <consortium name="Pathogen Informatics"/>
            <person name="Doyle S."/>
        </authorList>
    </citation>
    <scope>NUCLEOTIDE SEQUENCE [LARGE SCALE GENOMIC DNA]</scope>
    <source>
        <strain evidence="6 7">NCTC13149</strain>
    </source>
</reference>
<evidence type="ECO:0000259" key="4">
    <source>
        <dbReference type="Pfam" id="PF02576"/>
    </source>
</evidence>
<evidence type="ECO:0000256" key="3">
    <source>
        <dbReference type="HAMAP-Rule" id="MF_01077"/>
    </source>
</evidence>
<dbReference type="Gene3D" id="2.30.30.180">
    <property type="entry name" value="Ribosome maturation factor RimP, C-terminal domain"/>
    <property type="match status" value="1"/>
</dbReference>
<organism evidence="6 7">
    <name type="scientific">Peptoniphilus lacrimalis</name>
    <dbReference type="NCBI Taxonomy" id="33031"/>
    <lineage>
        <taxon>Bacteria</taxon>
        <taxon>Bacillati</taxon>
        <taxon>Bacillota</taxon>
        <taxon>Tissierellia</taxon>
        <taxon>Tissierellales</taxon>
        <taxon>Peptoniphilaceae</taxon>
        <taxon>Peptoniphilus</taxon>
    </lineage>
</organism>
<dbReference type="SUPFAM" id="SSF75420">
    <property type="entry name" value="YhbC-like, N-terminal domain"/>
    <property type="match status" value="1"/>
</dbReference>
<comment type="function">
    <text evidence="3">Required for maturation of 30S ribosomal subunits.</text>
</comment>
<dbReference type="Gene3D" id="3.30.300.70">
    <property type="entry name" value="RimP-like superfamily, N-terminal"/>
    <property type="match status" value="1"/>
</dbReference>
<evidence type="ECO:0000313" key="6">
    <source>
        <dbReference type="EMBL" id="SUB57115.1"/>
    </source>
</evidence>
<protein>
    <recommendedName>
        <fullName evidence="3">Ribosome maturation factor RimP</fullName>
    </recommendedName>
</protein>
<dbReference type="CDD" id="cd01734">
    <property type="entry name" value="YlxS_C"/>
    <property type="match status" value="1"/>
</dbReference>
<dbReference type="GO" id="GO:0006412">
    <property type="term" value="P:translation"/>
    <property type="evidence" value="ECO:0007669"/>
    <property type="project" value="TreeGrafter"/>
</dbReference>
<dbReference type="Proteomes" id="UP000255517">
    <property type="component" value="Unassembled WGS sequence"/>
</dbReference>
<dbReference type="STRING" id="1122949.GCA_000378725_00674"/>
<dbReference type="Pfam" id="PF02576">
    <property type="entry name" value="RimP_N"/>
    <property type="match status" value="1"/>
</dbReference>
<comment type="similarity">
    <text evidence="3">Belongs to the RimP family.</text>
</comment>
<gene>
    <name evidence="3 6" type="primary">rimP</name>
    <name evidence="6" type="ORF">NCTC13149_00931</name>
</gene>
<dbReference type="EMBL" id="UGSZ01000001">
    <property type="protein sequence ID" value="SUB57115.1"/>
    <property type="molecule type" value="Genomic_DNA"/>
</dbReference>
<dbReference type="InterPro" id="IPR036847">
    <property type="entry name" value="RimP_C_sf"/>
</dbReference>
<dbReference type="RefSeq" id="WP_009345150.1">
    <property type="nucleotide sequence ID" value="NZ_CAMUOS010000002.1"/>
</dbReference>
<name>A0A379C5Y5_9FIRM</name>
<evidence type="ECO:0000259" key="5">
    <source>
        <dbReference type="Pfam" id="PF17384"/>
    </source>
</evidence>
<feature type="domain" description="Ribosome maturation factor RimP N-terminal" evidence="4">
    <location>
        <begin position="18"/>
        <end position="85"/>
    </location>
</feature>
<dbReference type="InterPro" id="IPR028989">
    <property type="entry name" value="RimP_N"/>
</dbReference>
<dbReference type="Pfam" id="PF17384">
    <property type="entry name" value="DUF150_C"/>
    <property type="match status" value="1"/>
</dbReference>
<dbReference type="InterPro" id="IPR028998">
    <property type="entry name" value="RimP_C"/>
</dbReference>
<dbReference type="GO" id="GO:0005829">
    <property type="term" value="C:cytosol"/>
    <property type="evidence" value="ECO:0007669"/>
    <property type="project" value="TreeGrafter"/>
</dbReference>